<dbReference type="PANTHER" id="PTHR42948">
    <property type="entry name" value="TRANSPORTER"/>
    <property type="match status" value="1"/>
</dbReference>
<evidence type="ECO:0000256" key="2">
    <source>
        <dbReference type="ARBA" id="ARBA00022448"/>
    </source>
</evidence>
<dbReference type="InterPro" id="IPR037272">
    <property type="entry name" value="SNS_sf"/>
</dbReference>
<proteinExistence type="predicted"/>
<sequence>MANRGEQWSSKIGFILAAAGSAIGLGAIWRLPYVAGTNGGGAFFVIFLLFTLLLGTTLLLAEFVIGRRTNKNAIQAYKEIAPNSLWHGIGILGVVTSFLLLSFYSVVGGWILTYFIRSLTGGLTDPATGDFGELFGSIISNHWEVGAAHLGFMLITILIVQGGIQKGIERASTLMMPLLFILFLILVIRSLTLEGAMEGVTFFLQPDWSEVTSETILFALGQAFFSLSLGVSIMVTYSSYLSKKDDLVRSATSIVGLSVFIAVLAGLAIFPGVFAFGLEPDEGPSLIFTVLPAVFSEMAFGSVFLSMFLALLLFATLTSAFSLLEIVVATTSKSDPAKRKKMAWSMGLIIFLIGIPSNLSFGLLGEWLIFGDTFFNQLDFLVSNILLPLGALLISIFVPLKMSKSALQEELLRSSNLGSGFFQVWFITIRYIAPIAIAIAFLNVLGIL</sequence>
<dbReference type="Pfam" id="PF00209">
    <property type="entry name" value="SNF"/>
    <property type="match status" value="2"/>
</dbReference>
<feature type="transmembrane region" description="Helical" evidence="6">
    <location>
        <begin position="344"/>
        <end position="369"/>
    </location>
</feature>
<dbReference type="PANTHER" id="PTHR42948:SF1">
    <property type="entry name" value="TRANSPORTER"/>
    <property type="match status" value="1"/>
</dbReference>
<feature type="transmembrane region" description="Helical" evidence="6">
    <location>
        <begin position="421"/>
        <end position="445"/>
    </location>
</feature>
<keyword evidence="2" id="KW-0813">Transport</keyword>
<name>A0ABW0YLM2_9BACI</name>
<dbReference type="Proteomes" id="UP001596142">
    <property type="component" value="Unassembled WGS sequence"/>
</dbReference>
<feature type="transmembrane region" description="Helical" evidence="6">
    <location>
        <begin position="145"/>
        <end position="164"/>
    </location>
</feature>
<keyword evidence="3 6" id="KW-0812">Transmembrane</keyword>
<dbReference type="PRINTS" id="PR00176">
    <property type="entry name" value="NANEUSMPORT"/>
</dbReference>
<feature type="transmembrane region" description="Helical" evidence="6">
    <location>
        <begin position="43"/>
        <end position="65"/>
    </location>
</feature>
<evidence type="ECO:0000313" key="7">
    <source>
        <dbReference type="EMBL" id="MFC5713026.1"/>
    </source>
</evidence>
<dbReference type="SUPFAM" id="SSF161070">
    <property type="entry name" value="SNF-like"/>
    <property type="match status" value="1"/>
</dbReference>
<dbReference type="NCBIfam" id="NF037979">
    <property type="entry name" value="Na_transp"/>
    <property type="match status" value="1"/>
</dbReference>
<evidence type="ECO:0000256" key="6">
    <source>
        <dbReference type="SAM" id="Phobius"/>
    </source>
</evidence>
<gene>
    <name evidence="7" type="ORF">ACFPU1_09545</name>
</gene>
<evidence type="ECO:0000256" key="1">
    <source>
        <dbReference type="ARBA" id="ARBA00004141"/>
    </source>
</evidence>
<dbReference type="CDD" id="cd10336">
    <property type="entry name" value="SLC6sbd_Tyt1-Like"/>
    <property type="match status" value="1"/>
</dbReference>
<dbReference type="InterPro" id="IPR000175">
    <property type="entry name" value="Na/ntran_symport"/>
</dbReference>
<keyword evidence="8" id="KW-1185">Reference proteome</keyword>
<evidence type="ECO:0000256" key="4">
    <source>
        <dbReference type="ARBA" id="ARBA00022989"/>
    </source>
</evidence>
<evidence type="ECO:0000313" key="8">
    <source>
        <dbReference type="Proteomes" id="UP001596142"/>
    </source>
</evidence>
<protein>
    <submittedName>
        <fullName evidence="7">Sodium-dependent transporter</fullName>
    </submittedName>
</protein>
<comment type="caution">
    <text evidence="7">The sequence shown here is derived from an EMBL/GenBank/DDBJ whole genome shotgun (WGS) entry which is preliminary data.</text>
</comment>
<feature type="transmembrane region" description="Helical" evidence="6">
    <location>
        <begin position="85"/>
        <end position="116"/>
    </location>
</feature>
<dbReference type="PROSITE" id="PS50267">
    <property type="entry name" value="NA_NEUROTRAN_SYMP_3"/>
    <property type="match status" value="1"/>
</dbReference>
<accession>A0ABW0YLM2</accession>
<organism evidence="7 8">
    <name type="scientific">Thalassorhabdus alkalitolerans</name>
    <dbReference type="NCBI Taxonomy" id="2282697"/>
    <lineage>
        <taxon>Bacteria</taxon>
        <taxon>Bacillati</taxon>
        <taxon>Bacillota</taxon>
        <taxon>Bacilli</taxon>
        <taxon>Bacillales</taxon>
        <taxon>Bacillaceae</taxon>
        <taxon>Thalassorhabdus</taxon>
    </lineage>
</organism>
<feature type="transmembrane region" description="Helical" evidence="6">
    <location>
        <begin position="254"/>
        <end position="278"/>
    </location>
</feature>
<evidence type="ECO:0000256" key="3">
    <source>
        <dbReference type="ARBA" id="ARBA00022692"/>
    </source>
</evidence>
<feature type="transmembrane region" description="Helical" evidence="6">
    <location>
        <begin position="176"/>
        <end position="196"/>
    </location>
</feature>
<comment type="subcellular location">
    <subcellularLocation>
        <location evidence="1">Membrane</location>
        <topology evidence="1">Multi-pass membrane protein</topology>
    </subcellularLocation>
</comment>
<dbReference type="RefSeq" id="WP_385940411.1">
    <property type="nucleotide sequence ID" value="NZ_JBHSOZ010000003.1"/>
</dbReference>
<feature type="transmembrane region" description="Helical" evidence="6">
    <location>
        <begin position="381"/>
        <end position="400"/>
    </location>
</feature>
<keyword evidence="5 6" id="KW-0472">Membrane</keyword>
<feature type="transmembrane region" description="Helical" evidence="6">
    <location>
        <begin position="298"/>
        <end position="324"/>
    </location>
</feature>
<dbReference type="EMBL" id="JBHSOZ010000003">
    <property type="protein sequence ID" value="MFC5713026.1"/>
    <property type="molecule type" value="Genomic_DNA"/>
</dbReference>
<dbReference type="InterPro" id="IPR047218">
    <property type="entry name" value="YocR/YhdH-like"/>
</dbReference>
<evidence type="ECO:0000256" key="5">
    <source>
        <dbReference type="ARBA" id="ARBA00023136"/>
    </source>
</evidence>
<feature type="transmembrane region" description="Helical" evidence="6">
    <location>
        <begin position="12"/>
        <end position="31"/>
    </location>
</feature>
<keyword evidence="4 6" id="KW-1133">Transmembrane helix</keyword>
<feature type="transmembrane region" description="Helical" evidence="6">
    <location>
        <begin position="216"/>
        <end position="242"/>
    </location>
</feature>
<reference evidence="8" key="1">
    <citation type="journal article" date="2019" name="Int. J. Syst. Evol. Microbiol.">
        <title>The Global Catalogue of Microorganisms (GCM) 10K type strain sequencing project: providing services to taxonomists for standard genome sequencing and annotation.</title>
        <authorList>
            <consortium name="The Broad Institute Genomics Platform"/>
            <consortium name="The Broad Institute Genome Sequencing Center for Infectious Disease"/>
            <person name="Wu L."/>
            <person name="Ma J."/>
        </authorList>
    </citation>
    <scope>NUCLEOTIDE SEQUENCE [LARGE SCALE GENOMIC DNA]</scope>
    <source>
        <strain evidence="8">CECT 7184</strain>
    </source>
</reference>